<dbReference type="OMA" id="KYKWGFC"/>
<dbReference type="PANTHER" id="PTHR10696">
    <property type="entry name" value="GAMMA-BUTYROBETAINE HYDROXYLASE-RELATED"/>
    <property type="match status" value="1"/>
</dbReference>
<name>A0A0D2VT37_CAPO3</name>
<dbReference type="eggNOG" id="KOG3888">
    <property type="taxonomic scope" value="Eukaryota"/>
</dbReference>
<dbReference type="CDD" id="cd00250">
    <property type="entry name" value="CAS_like"/>
    <property type="match status" value="1"/>
</dbReference>
<evidence type="ECO:0000256" key="7">
    <source>
        <dbReference type="ARBA" id="ARBA00023002"/>
    </source>
</evidence>
<dbReference type="GO" id="GO:0046872">
    <property type="term" value="F:metal ion binding"/>
    <property type="evidence" value="ECO:0007669"/>
    <property type="project" value="UniProtKB-KW"/>
</dbReference>
<organism evidence="10 11">
    <name type="scientific">Capsaspora owczarzaki (strain ATCC 30864)</name>
    <dbReference type="NCBI Taxonomy" id="595528"/>
    <lineage>
        <taxon>Eukaryota</taxon>
        <taxon>Filasterea</taxon>
        <taxon>Capsaspora</taxon>
    </lineage>
</organism>
<dbReference type="SUPFAM" id="SSF51197">
    <property type="entry name" value="Clavaminate synthase-like"/>
    <property type="match status" value="1"/>
</dbReference>
<accession>A0A0D2VT37</accession>
<dbReference type="InParanoid" id="A0A0D2VT37"/>
<evidence type="ECO:0000256" key="8">
    <source>
        <dbReference type="ARBA" id="ARBA00023004"/>
    </source>
</evidence>
<comment type="cofactor">
    <cofactor evidence="2">
        <name>L-ascorbate</name>
        <dbReference type="ChEBI" id="CHEBI:38290"/>
    </cofactor>
</comment>
<dbReference type="RefSeq" id="XP_004346708.1">
    <property type="nucleotide sequence ID" value="XM_004346658.2"/>
</dbReference>
<evidence type="ECO:0000256" key="4">
    <source>
        <dbReference type="ARBA" id="ARBA00022723"/>
    </source>
</evidence>
<dbReference type="PANTHER" id="PTHR10696:SF25">
    <property type="entry name" value="OXIDOREDUCTASE AIM17-RELATED"/>
    <property type="match status" value="1"/>
</dbReference>
<feature type="domain" description="TauD/TfdA-like" evidence="9">
    <location>
        <begin position="11"/>
        <end position="232"/>
    </location>
</feature>
<comment type="similarity">
    <text evidence="3">Belongs to the gamma-BBH/TMLD family.</text>
</comment>
<dbReference type="GO" id="GO:0045329">
    <property type="term" value="P:carnitine biosynthetic process"/>
    <property type="evidence" value="ECO:0007669"/>
    <property type="project" value="UniProtKB-KW"/>
</dbReference>
<dbReference type="InterPro" id="IPR050411">
    <property type="entry name" value="AlphaKG_dependent_hydroxylases"/>
</dbReference>
<dbReference type="PhylomeDB" id="A0A0D2VT37"/>
<dbReference type="FunFam" id="3.60.130.10:FF:000001">
    <property type="entry name" value="Trimethyllysine dioxygenase, mitochondrial"/>
    <property type="match status" value="1"/>
</dbReference>
<keyword evidence="6 10" id="KW-0223">Dioxygenase</keyword>
<proteinExistence type="inferred from homology"/>
<evidence type="ECO:0000256" key="3">
    <source>
        <dbReference type="ARBA" id="ARBA00008654"/>
    </source>
</evidence>
<evidence type="ECO:0000256" key="1">
    <source>
        <dbReference type="ARBA" id="ARBA00001954"/>
    </source>
</evidence>
<evidence type="ECO:0000313" key="11">
    <source>
        <dbReference type="Proteomes" id="UP000008743"/>
    </source>
</evidence>
<gene>
    <name evidence="10" type="ORF">CAOG_005023</name>
</gene>
<evidence type="ECO:0000256" key="6">
    <source>
        <dbReference type="ARBA" id="ARBA00022964"/>
    </source>
</evidence>
<evidence type="ECO:0000313" key="10">
    <source>
        <dbReference type="EMBL" id="KJE94377.1"/>
    </source>
</evidence>
<dbReference type="Pfam" id="PF02668">
    <property type="entry name" value="TauD"/>
    <property type="match status" value="1"/>
</dbReference>
<evidence type="ECO:0000259" key="9">
    <source>
        <dbReference type="Pfam" id="PF02668"/>
    </source>
</evidence>
<evidence type="ECO:0000256" key="5">
    <source>
        <dbReference type="ARBA" id="ARBA00022873"/>
    </source>
</evidence>
<dbReference type="GO" id="GO:0051213">
    <property type="term" value="F:dioxygenase activity"/>
    <property type="evidence" value="ECO:0007669"/>
    <property type="project" value="UniProtKB-KW"/>
</dbReference>
<keyword evidence="8" id="KW-0408">Iron</keyword>
<dbReference type="InterPro" id="IPR003819">
    <property type="entry name" value="TauD/TfdA-like"/>
</dbReference>
<dbReference type="InterPro" id="IPR042098">
    <property type="entry name" value="TauD-like_sf"/>
</dbReference>
<dbReference type="GO" id="GO:0005739">
    <property type="term" value="C:mitochondrion"/>
    <property type="evidence" value="ECO:0007669"/>
    <property type="project" value="TreeGrafter"/>
</dbReference>
<dbReference type="EMBL" id="KE346367">
    <property type="protein sequence ID" value="KJE94377.1"/>
    <property type="molecule type" value="Genomic_DNA"/>
</dbReference>
<dbReference type="STRING" id="595528.A0A0D2VT37"/>
<comment type="cofactor">
    <cofactor evidence="1">
        <name>Fe(2+)</name>
        <dbReference type="ChEBI" id="CHEBI:29033"/>
    </cofactor>
</comment>
<keyword evidence="5" id="KW-0124">Carnitine biosynthesis</keyword>
<keyword evidence="4" id="KW-0479">Metal-binding</keyword>
<sequence>MSTDAGLLSSLTQLREFGISFIRNVPTQEGEVARVAQRIGPIRDTFYGRHWDVRSVKNAKNIAYTSLDLMLHQDLMYFEAPPGLQFLHALEVTVPTGGESLFVDGFRVAETLRRTHPHHFDTLVRVPVTYNYVHPHQHRIMRHPIISFDPHNAETHLFYSPPFEGPLDVPPEDVVPFYEAYREFTKLVDDPQYRLQFRLQAGDLVAFNNRRLLHGRTGFDPSSGNRHLQGTYVDWDDFKSRASIIRRLCSTQTPSAASS</sequence>
<evidence type="ECO:0000256" key="2">
    <source>
        <dbReference type="ARBA" id="ARBA00001961"/>
    </source>
</evidence>
<dbReference type="AlphaFoldDB" id="A0A0D2VT37"/>
<dbReference type="Proteomes" id="UP000008743">
    <property type="component" value="Unassembled WGS sequence"/>
</dbReference>
<dbReference type="OrthoDB" id="406634at2759"/>
<protein>
    <submittedName>
        <fullName evidence="10">Gamma-butyrobetaine dioxygenase</fullName>
    </submittedName>
</protein>
<dbReference type="Gene3D" id="3.60.130.10">
    <property type="entry name" value="Clavaminate synthase-like"/>
    <property type="match status" value="1"/>
</dbReference>
<keyword evidence="7" id="KW-0560">Oxidoreductase</keyword>
<keyword evidence="11" id="KW-1185">Reference proteome</keyword>
<reference evidence="11" key="1">
    <citation type="submission" date="2011-02" db="EMBL/GenBank/DDBJ databases">
        <title>The Genome Sequence of Capsaspora owczarzaki ATCC 30864.</title>
        <authorList>
            <person name="Russ C."/>
            <person name="Cuomo C."/>
            <person name="Burger G."/>
            <person name="Gray M.W."/>
            <person name="Holland P.W.H."/>
            <person name="King N."/>
            <person name="Lang F.B.F."/>
            <person name="Roger A.J."/>
            <person name="Ruiz-Trillo I."/>
            <person name="Young S.K."/>
            <person name="Zeng Q."/>
            <person name="Gargeya S."/>
            <person name="Alvarado L."/>
            <person name="Berlin A."/>
            <person name="Chapman S.B."/>
            <person name="Chen Z."/>
            <person name="Freedman E."/>
            <person name="Gellesch M."/>
            <person name="Goldberg J."/>
            <person name="Griggs A."/>
            <person name="Gujja S."/>
            <person name="Heilman E."/>
            <person name="Heiman D."/>
            <person name="Howarth C."/>
            <person name="Mehta T."/>
            <person name="Neiman D."/>
            <person name="Pearson M."/>
            <person name="Roberts A."/>
            <person name="Saif S."/>
            <person name="Shea T."/>
            <person name="Shenoy N."/>
            <person name="Sisk P."/>
            <person name="Stolte C."/>
            <person name="Sykes S."/>
            <person name="White J."/>
            <person name="Yandava C."/>
            <person name="Haas B."/>
            <person name="Nusbaum C."/>
            <person name="Birren B."/>
        </authorList>
    </citation>
    <scope>NUCLEOTIDE SEQUENCE</scope>
    <source>
        <strain evidence="11">ATCC 30864</strain>
    </source>
</reference>